<evidence type="ECO:0000313" key="2">
    <source>
        <dbReference type="EMBL" id="RZT83157.1"/>
    </source>
</evidence>
<name>A0A4Q7UN95_9ACTN</name>
<gene>
    <name evidence="2" type="ORF">EV382_6480</name>
</gene>
<dbReference type="Pfam" id="PF14024">
    <property type="entry name" value="DUF4240"/>
    <property type="match status" value="1"/>
</dbReference>
<keyword evidence="3" id="KW-1185">Reference proteome</keyword>
<sequence length="148" mass="16476">MIADEEFWRLVAVLGGRPEIQDEGPYERLTAMLAEEPVERIIGFAETLAYTLYQLDRRVLAQAVFPGADRLSDDGFLYARCAVVVAGPAAFAAVLADPAAFARFTTVEAAHADSILDVPSNAYQKATGREWEHVEEYDYETGSNDQWW</sequence>
<dbReference type="EMBL" id="SHKK01000001">
    <property type="protein sequence ID" value="RZT83157.1"/>
    <property type="molecule type" value="Genomic_DNA"/>
</dbReference>
<evidence type="ECO:0000259" key="1">
    <source>
        <dbReference type="Pfam" id="PF14024"/>
    </source>
</evidence>
<reference evidence="2 3" key="1">
    <citation type="submission" date="2019-02" db="EMBL/GenBank/DDBJ databases">
        <title>Sequencing the genomes of 1000 actinobacteria strains.</title>
        <authorList>
            <person name="Klenk H.-P."/>
        </authorList>
    </citation>
    <scope>NUCLEOTIDE SEQUENCE [LARGE SCALE GENOMIC DNA]</scope>
    <source>
        <strain evidence="2 3">DSM 45888</strain>
    </source>
</reference>
<proteinExistence type="predicted"/>
<dbReference type="InterPro" id="IPR025334">
    <property type="entry name" value="DUF4240"/>
</dbReference>
<dbReference type="RefSeq" id="WP_244237020.1">
    <property type="nucleotide sequence ID" value="NZ_SHKK01000001.1"/>
</dbReference>
<dbReference type="AlphaFoldDB" id="A0A4Q7UN95"/>
<dbReference type="Proteomes" id="UP000293781">
    <property type="component" value="Unassembled WGS sequence"/>
</dbReference>
<comment type="caution">
    <text evidence="2">The sequence shown here is derived from an EMBL/GenBank/DDBJ whole genome shotgun (WGS) entry which is preliminary data.</text>
</comment>
<feature type="domain" description="DUF4240" evidence="1">
    <location>
        <begin position="5"/>
        <end position="124"/>
    </location>
</feature>
<evidence type="ECO:0000313" key="3">
    <source>
        <dbReference type="Proteomes" id="UP000293781"/>
    </source>
</evidence>
<organism evidence="2 3">
    <name type="scientific">Micromonospora violae</name>
    <dbReference type="NCBI Taxonomy" id="1278207"/>
    <lineage>
        <taxon>Bacteria</taxon>
        <taxon>Bacillati</taxon>
        <taxon>Actinomycetota</taxon>
        <taxon>Actinomycetes</taxon>
        <taxon>Micromonosporales</taxon>
        <taxon>Micromonosporaceae</taxon>
        <taxon>Micromonospora</taxon>
    </lineage>
</organism>
<accession>A0A4Q7UN95</accession>
<protein>
    <submittedName>
        <fullName evidence="2">Uncharacterized protein DUF4240</fullName>
    </submittedName>
</protein>